<dbReference type="AlphaFoldDB" id="A0A4Y2HH47"/>
<dbReference type="Proteomes" id="UP000499080">
    <property type="component" value="Unassembled WGS sequence"/>
</dbReference>
<keyword evidence="2" id="KW-1185">Reference proteome</keyword>
<gene>
    <name evidence="1" type="ORF">AVEN_91702_1</name>
</gene>
<reference evidence="1 2" key="1">
    <citation type="journal article" date="2019" name="Sci. Rep.">
        <title>Orb-weaving spider Araneus ventricosus genome elucidates the spidroin gene catalogue.</title>
        <authorList>
            <person name="Kono N."/>
            <person name="Nakamura H."/>
            <person name="Ohtoshi R."/>
            <person name="Moran D.A.P."/>
            <person name="Shinohara A."/>
            <person name="Yoshida Y."/>
            <person name="Fujiwara M."/>
            <person name="Mori M."/>
            <person name="Tomita M."/>
            <person name="Arakawa K."/>
        </authorList>
    </citation>
    <scope>NUCLEOTIDE SEQUENCE [LARGE SCALE GENOMIC DNA]</scope>
</reference>
<name>A0A4Y2HH47_ARAVE</name>
<protein>
    <submittedName>
        <fullName evidence="1">Uncharacterized protein</fullName>
    </submittedName>
</protein>
<proteinExistence type="predicted"/>
<evidence type="ECO:0000313" key="2">
    <source>
        <dbReference type="Proteomes" id="UP000499080"/>
    </source>
</evidence>
<organism evidence="1 2">
    <name type="scientific">Araneus ventricosus</name>
    <name type="common">Orbweaver spider</name>
    <name type="synonym">Epeira ventricosa</name>
    <dbReference type="NCBI Taxonomy" id="182803"/>
    <lineage>
        <taxon>Eukaryota</taxon>
        <taxon>Metazoa</taxon>
        <taxon>Ecdysozoa</taxon>
        <taxon>Arthropoda</taxon>
        <taxon>Chelicerata</taxon>
        <taxon>Arachnida</taxon>
        <taxon>Araneae</taxon>
        <taxon>Araneomorphae</taxon>
        <taxon>Entelegynae</taxon>
        <taxon>Araneoidea</taxon>
        <taxon>Araneidae</taxon>
        <taxon>Araneus</taxon>
    </lineage>
</organism>
<dbReference type="EMBL" id="BGPR01001938">
    <property type="protein sequence ID" value="GBM64631.1"/>
    <property type="molecule type" value="Genomic_DNA"/>
</dbReference>
<evidence type="ECO:0000313" key="1">
    <source>
        <dbReference type="EMBL" id="GBM64631.1"/>
    </source>
</evidence>
<accession>A0A4Y2HH47</accession>
<sequence>MNLGSGGLVVRSRLWRRRVPLKTRRLLSLFHAKSYVEAKRPPFSEVWRRRDQPAAKPINKGTDDEKEENVVLMEESEDYDFGSFQQETEATETEEETYLESNMADSSTNIYILIDNVRDVRIGPCPYICKMDGFNGGELDVTNLRSTSLAKSKLVLEVNDQFVESQLKFILPYPTFGVDCREEVFVFQVV</sequence>
<comment type="caution">
    <text evidence="1">The sequence shown here is derived from an EMBL/GenBank/DDBJ whole genome shotgun (WGS) entry which is preliminary data.</text>
</comment>